<proteinExistence type="predicted"/>
<sequence>MAIANVIQFEGDPDALVWKSPIEDFNTASQLIVDPTHEAIVIIEGHPEVYGEGRHTIETQNYFGLNAIQRMATGGETPFPCQVYFVNKVHAMDMKWGTREKIVVPDVTYGIMLNLGIRGSLSFVVTDSRKFVEKFTGYRREFRPEEVIDKFRGIISTEVKTSVAQMMIGANIDYVHLAMYLKEIGQILMQPLSQYFEDYGIKLVFFNMETIRSDEDDVAEIKAALSEAAAMRIKAKGAADSRAIQGYDWAAEKKADILKALASNQTNTVIGGGTGDILNGFVGLVNNGMGVGVAMNGGNPAPPANPAAPGTPTPGIPTPAAAAGSPLANMLGAQPVMPSQQPAAPTTPATGHVCPNPQCGQPVQDGWKVCPACGTSLSKPKCPNCGQEVQDGWKVCPACGTPLSKPETCPNCNQPVQDGWKVCPACGTALNQPKPTCPNCSQEVQPGWAACPNCGTKL</sequence>
<evidence type="ECO:0000313" key="4">
    <source>
        <dbReference type="Proteomes" id="UP000288607"/>
    </source>
</evidence>
<gene>
    <name evidence="3" type="ORF">D2E23_1631</name>
</gene>
<accession>A0A430FBY2</accession>
<protein>
    <submittedName>
        <fullName evidence="3">Antifreeze protein type I</fullName>
    </submittedName>
</protein>
<keyword evidence="4" id="KW-1185">Reference proteome</keyword>
<dbReference type="AlphaFoldDB" id="A0A430FBY2"/>
<evidence type="ECO:0000259" key="1">
    <source>
        <dbReference type="Pfam" id="PF12773"/>
    </source>
</evidence>
<dbReference type="PANTHER" id="PTHR37826">
    <property type="entry name" value="FLOTILLIN BAND_7_5 DOMAIN PROTEIN"/>
    <property type="match status" value="1"/>
</dbReference>
<evidence type="ECO:0000313" key="3">
    <source>
        <dbReference type="EMBL" id="RSX50308.1"/>
    </source>
</evidence>
<evidence type="ECO:0000259" key="2">
    <source>
        <dbReference type="Pfam" id="PF13421"/>
    </source>
</evidence>
<dbReference type="EMBL" id="QXGJ01000008">
    <property type="protein sequence ID" value="RSX50308.1"/>
    <property type="molecule type" value="Genomic_DNA"/>
</dbReference>
<dbReference type="Pfam" id="PF13421">
    <property type="entry name" value="Band_7_1"/>
    <property type="match status" value="1"/>
</dbReference>
<feature type="domain" description="SPFH" evidence="2">
    <location>
        <begin position="27"/>
        <end position="232"/>
    </location>
</feature>
<feature type="domain" description="DZANK-type" evidence="1">
    <location>
        <begin position="409"/>
        <end position="455"/>
    </location>
</feature>
<organism evidence="3 4">
    <name type="scientific">Bifidobacterium callimiconis</name>
    <dbReference type="NCBI Taxonomy" id="2306973"/>
    <lineage>
        <taxon>Bacteria</taxon>
        <taxon>Bacillati</taxon>
        <taxon>Actinomycetota</taxon>
        <taxon>Actinomycetes</taxon>
        <taxon>Bifidobacteriales</taxon>
        <taxon>Bifidobacteriaceae</taxon>
        <taxon>Bifidobacterium</taxon>
    </lineage>
</organism>
<dbReference type="InterPro" id="IPR033880">
    <property type="entry name" value="SPFH_YdjI"/>
</dbReference>
<dbReference type="Proteomes" id="UP000288607">
    <property type="component" value="Unassembled WGS sequence"/>
</dbReference>
<dbReference type="RefSeq" id="WP_126030445.1">
    <property type="nucleotide sequence ID" value="NZ_JAFEJY010000006.1"/>
</dbReference>
<dbReference type="PANTHER" id="PTHR37826:SF2">
    <property type="entry name" value="ZINC-RIBBON DOMAIN-CONTAINING PROTEIN"/>
    <property type="match status" value="1"/>
</dbReference>
<dbReference type="Pfam" id="PF12773">
    <property type="entry name" value="DZR"/>
    <property type="match status" value="2"/>
</dbReference>
<reference evidence="3 4" key="1">
    <citation type="submission" date="2018-09" db="EMBL/GenBank/DDBJ databases">
        <title>Characterization of the phylogenetic diversity of five novel species belonging to the genus Bifidobacterium.</title>
        <authorList>
            <person name="Lugli G.A."/>
            <person name="Duranti S."/>
            <person name="Milani C."/>
        </authorList>
    </citation>
    <scope>NUCLEOTIDE SEQUENCE [LARGE SCALE GENOMIC DNA]</scope>
    <source>
        <strain evidence="3 4">2028B</strain>
    </source>
</reference>
<feature type="domain" description="DZANK-type" evidence="1">
    <location>
        <begin position="357"/>
        <end position="400"/>
    </location>
</feature>
<name>A0A430FBY2_9BIFI</name>
<comment type="caution">
    <text evidence="3">The sequence shown here is derived from an EMBL/GenBank/DDBJ whole genome shotgun (WGS) entry which is preliminary data.</text>
</comment>
<dbReference type="OrthoDB" id="9764015at2"/>
<dbReference type="CDD" id="cd03408">
    <property type="entry name" value="SPFH_like_u1"/>
    <property type="match status" value="1"/>
</dbReference>
<dbReference type="InterPro" id="IPR025874">
    <property type="entry name" value="DZR"/>
</dbReference>